<dbReference type="InterPro" id="IPR020846">
    <property type="entry name" value="MFS_dom"/>
</dbReference>
<dbReference type="GO" id="GO:0005886">
    <property type="term" value="C:plasma membrane"/>
    <property type="evidence" value="ECO:0007669"/>
    <property type="project" value="UniProtKB-SubCell"/>
</dbReference>
<dbReference type="SUPFAM" id="SSF103473">
    <property type="entry name" value="MFS general substrate transporter"/>
    <property type="match status" value="1"/>
</dbReference>
<reference evidence="11" key="1">
    <citation type="journal article" date="2014" name="Int. J. Syst. Evol. Microbiol.">
        <title>Complete genome of a new Firmicutes species belonging to the dominant human colonic microbiota ('Ruminococcus bicirculans') reveals two chromosomes and a selective capacity to utilize plant glucans.</title>
        <authorList>
            <consortium name="NISC Comparative Sequencing Program"/>
            <person name="Wegmann U."/>
            <person name="Louis P."/>
            <person name="Goesmann A."/>
            <person name="Henrissat B."/>
            <person name="Duncan S.H."/>
            <person name="Flint H.J."/>
        </authorList>
    </citation>
    <scope>NUCLEOTIDE SEQUENCE</scope>
    <source>
        <strain evidence="11">CGMCC 4.5581</strain>
    </source>
</reference>
<comment type="caution">
    <text evidence="12">The sequence shown here is derived from an EMBL/GenBank/DDBJ whole genome shotgun (WGS) entry which is preliminary data.</text>
</comment>
<dbReference type="InterPro" id="IPR011701">
    <property type="entry name" value="MFS"/>
</dbReference>
<dbReference type="EMBL" id="BMMI01000001">
    <property type="protein sequence ID" value="GGL54364.1"/>
    <property type="molecule type" value="Genomic_DNA"/>
</dbReference>
<feature type="compositionally biased region" description="Basic and acidic residues" evidence="8">
    <location>
        <begin position="637"/>
        <end position="646"/>
    </location>
</feature>
<protein>
    <submittedName>
        <fullName evidence="12">EmrB/QacA subfamily drug resistance transporter</fullName>
    </submittedName>
    <submittedName>
        <fullName evidence="11">MFS transporter</fullName>
    </submittedName>
</protein>
<dbReference type="NCBIfam" id="TIGR00711">
    <property type="entry name" value="efflux_EmrB"/>
    <property type="match status" value="1"/>
</dbReference>
<dbReference type="GO" id="GO:0022857">
    <property type="term" value="F:transmembrane transporter activity"/>
    <property type="evidence" value="ECO:0007669"/>
    <property type="project" value="InterPro"/>
</dbReference>
<feature type="region of interest" description="Disordered" evidence="8">
    <location>
        <begin position="546"/>
        <end position="646"/>
    </location>
</feature>
<comment type="subcellular location">
    <subcellularLocation>
        <location evidence="1">Cell membrane</location>
        <topology evidence="1">Multi-pass membrane protein</topology>
    </subcellularLocation>
</comment>
<feature type="region of interest" description="Disordered" evidence="8">
    <location>
        <begin position="1"/>
        <end position="24"/>
    </location>
</feature>
<keyword evidence="6 9" id="KW-1133">Transmembrane helix</keyword>
<dbReference type="Pfam" id="PF07690">
    <property type="entry name" value="MFS_1"/>
    <property type="match status" value="1"/>
</dbReference>
<feature type="compositionally biased region" description="Low complexity" evidence="8">
    <location>
        <begin position="554"/>
        <end position="569"/>
    </location>
</feature>
<dbReference type="InterPro" id="IPR004638">
    <property type="entry name" value="EmrB-like"/>
</dbReference>
<keyword evidence="5 9" id="KW-0812">Transmembrane</keyword>
<organism evidence="12 13">
    <name type="scientific">Modestobacter marinus</name>
    <dbReference type="NCBI Taxonomy" id="477641"/>
    <lineage>
        <taxon>Bacteria</taxon>
        <taxon>Bacillati</taxon>
        <taxon>Actinomycetota</taxon>
        <taxon>Actinomycetes</taxon>
        <taxon>Geodermatophilales</taxon>
        <taxon>Geodermatophilaceae</taxon>
        <taxon>Modestobacter</taxon>
    </lineage>
</organism>
<keyword evidence="14" id="KW-1185">Reference proteome</keyword>
<dbReference type="PANTHER" id="PTHR23501">
    <property type="entry name" value="MAJOR FACILITATOR SUPERFAMILY"/>
    <property type="match status" value="1"/>
</dbReference>
<feature type="transmembrane region" description="Helical" evidence="9">
    <location>
        <begin position="228"/>
        <end position="246"/>
    </location>
</feature>
<dbReference type="PRINTS" id="PR01036">
    <property type="entry name" value="TCRTETB"/>
</dbReference>
<feature type="transmembrane region" description="Helical" evidence="9">
    <location>
        <begin position="102"/>
        <end position="125"/>
    </location>
</feature>
<evidence type="ECO:0000313" key="13">
    <source>
        <dbReference type="Proteomes" id="UP000552836"/>
    </source>
</evidence>
<feature type="compositionally biased region" description="Low complexity" evidence="8">
    <location>
        <begin position="11"/>
        <end position="24"/>
    </location>
</feature>
<dbReference type="EMBL" id="JAAMPA010000001">
    <property type="protein sequence ID" value="NIH67379.1"/>
    <property type="molecule type" value="Genomic_DNA"/>
</dbReference>
<evidence type="ECO:0000256" key="4">
    <source>
        <dbReference type="ARBA" id="ARBA00022475"/>
    </source>
</evidence>
<dbReference type="Gene3D" id="1.20.1250.20">
    <property type="entry name" value="MFS general substrate transporter like domains"/>
    <property type="match status" value="1"/>
</dbReference>
<gene>
    <name evidence="12" type="ORF">FB380_001825</name>
    <name evidence="11" type="ORF">GCM10011589_08060</name>
</gene>
<feature type="transmembrane region" description="Helical" evidence="9">
    <location>
        <begin position="511"/>
        <end position="530"/>
    </location>
</feature>
<feature type="transmembrane region" description="Helical" evidence="9">
    <location>
        <begin position="71"/>
        <end position="90"/>
    </location>
</feature>
<dbReference type="Proteomes" id="UP000552836">
    <property type="component" value="Unassembled WGS sequence"/>
</dbReference>
<evidence type="ECO:0000256" key="2">
    <source>
        <dbReference type="ARBA" id="ARBA00007520"/>
    </source>
</evidence>
<feature type="transmembrane region" description="Helical" evidence="9">
    <location>
        <begin position="362"/>
        <end position="382"/>
    </location>
</feature>
<feature type="transmembrane region" description="Helical" evidence="9">
    <location>
        <begin position="296"/>
        <end position="316"/>
    </location>
</feature>
<feature type="transmembrane region" description="Helical" evidence="9">
    <location>
        <begin position="196"/>
        <end position="216"/>
    </location>
</feature>
<proteinExistence type="inferred from homology"/>
<keyword evidence="3" id="KW-0813">Transport</keyword>
<evidence type="ECO:0000256" key="7">
    <source>
        <dbReference type="ARBA" id="ARBA00023136"/>
    </source>
</evidence>
<evidence type="ECO:0000256" key="8">
    <source>
        <dbReference type="SAM" id="MobiDB-lite"/>
    </source>
</evidence>
<keyword evidence="7 9" id="KW-0472">Membrane</keyword>
<evidence type="ECO:0000313" key="12">
    <source>
        <dbReference type="EMBL" id="NIH67379.1"/>
    </source>
</evidence>
<dbReference type="Proteomes" id="UP000648663">
    <property type="component" value="Unassembled WGS sequence"/>
</dbReference>
<dbReference type="PROSITE" id="PS50850">
    <property type="entry name" value="MFS"/>
    <property type="match status" value="1"/>
</dbReference>
<dbReference type="FunFam" id="1.20.1720.10:FF:000004">
    <property type="entry name" value="EmrB/QacA family drug resistance transporter"/>
    <property type="match status" value="1"/>
</dbReference>
<feature type="transmembrane region" description="Helical" evidence="9">
    <location>
        <begin position="131"/>
        <end position="151"/>
    </location>
</feature>
<sequence>MTQTSDRATGAERQSARAAAAAPDDSGAFTHRQIMTILGGLLLGMFLAALDQTVVSTAIRTIADDLNGYDLQAWATTAFLITSTITTPLYGKLSDMYGRRPFYLFAIAVFVIGSMLCGLADSMYQLAVYRAIQGIGAGGLMSLALAIIADIVPPRERSKYQGYFMAVFGTSSVLGPVIGGFLAGQSSILGITGWRWIFYVNVPLGLLAFAVVFKVLHLPHTKREHRIDFPGALALITFLVPLLIVAEQGRTWGWASTGALVCYALSAVGFVLFVLAERAYRDDALLPLRMFANRTFAVSSLSSVVLGAGMFGGILLLPQYLQIVHGSSPTVAGLQMIPLVMGIMTGSIIAGQVIARTSVYKPFPLVGVVFIVTALVSLSFIVGADTSVWAMFPFMLLLGLGLGFNFQPVILAVQNAVSPREIGVATSSVTFFRQMGGTLGTAVFLSVLFTRLPTDIGSRVSDAAAADPALAPQLQAAAGNAADLSDTSFIQELPSAVALPFKAGFADSIDLVFLIAAGVVALGFFVLLFLPQLELRTQSGIQAQQAGAREVTDDPATATAHAAGVAAPTSVEPPVDDADRTDRRLDGDRVAAPAAGATGSAGGRHEAADPDGDQPEGGRHEATAGQPSGLASVPADHLPDGVRGRH</sequence>
<feature type="transmembrane region" description="Helical" evidence="9">
    <location>
        <begin position="336"/>
        <end position="355"/>
    </location>
</feature>
<evidence type="ECO:0000256" key="1">
    <source>
        <dbReference type="ARBA" id="ARBA00004651"/>
    </source>
</evidence>
<keyword evidence="4" id="KW-1003">Cell membrane</keyword>
<evidence type="ECO:0000256" key="5">
    <source>
        <dbReference type="ARBA" id="ARBA00022692"/>
    </source>
</evidence>
<comment type="similarity">
    <text evidence="2">Belongs to the major facilitator superfamily. TCR/Tet family.</text>
</comment>
<reference evidence="12 13" key="3">
    <citation type="submission" date="2020-02" db="EMBL/GenBank/DDBJ databases">
        <title>Sequencing the genomes of 1000 actinobacteria strains.</title>
        <authorList>
            <person name="Klenk H.-P."/>
        </authorList>
    </citation>
    <scope>NUCLEOTIDE SEQUENCE [LARGE SCALE GENOMIC DNA]</scope>
    <source>
        <strain evidence="12 13">DSM 45201</strain>
    </source>
</reference>
<reference evidence="11" key="4">
    <citation type="submission" date="2024-05" db="EMBL/GenBank/DDBJ databases">
        <authorList>
            <person name="Sun Q."/>
            <person name="Zhou Y."/>
        </authorList>
    </citation>
    <scope>NUCLEOTIDE SEQUENCE</scope>
    <source>
        <strain evidence="11">CGMCC 4.5581</strain>
    </source>
</reference>
<dbReference type="RefSeq" id="WP_166754809.1">
    <property type="nucleotide sequence ID" value="NZ_BAABJU010000001.1"/>
</dbReference>
<accession>A0A846LVA0</accession>
<reference evidence="14" key="2">
    <citation type="journal article" date="2019" name="Int. J. Syst. Evol. Microbiol.">
        <title>The Global Catalogue of Microorganisms (GCM) 10K type strain sequencing project: providing services to taxonomists for standard genome sequencing and annotation.</title>
        <authorList>
            <consortium name="The Broad Institute Genomics Platform"/>
            <consortium name="The Broad Institute Genome Sequencing Center for Infectious Disease"/>
            <person name="Wu L."/>
            <person name="Ma J."/>
        </authorList>
    </citation>
    <scope>NUCLEOTIDE SEQUENCE [LARGE SCALE GENOMIC DNA]</scope>
    <source>
        <strain evidence="14">CGMCC 4.5581</strain>
    </source>
</reference>
<evidence type="ECO:0000256" key="3">
    <source>
        <dbReference type="ARBA" id="ARBA00022448"/>
    </source>
</evidence>
<feature type="transmembrane region" description="Helical" evidence="9">
    <location>
        <begin position="163"/>
        <end position="184"/>
    </location>
</feature>
<evidence type="ECO:0000256" key="9">
    <source>
        <dbReference type="SAM" id="Phobius"/>
    </source>
</evidence>
<dbReference type="PANTHER" id="PTHR23501:SF197">
    <property type="entry name" value="COMD"/>
    <property type="match status" value="1"/>
</dbReference>
<dbReference type="Gene3D" id="1.20.1720.10">
    <property type="entry name" value="Multidrug resistance protein D"/>
    <property type="match status" value="1"/>
</dbReference>
<feature type="transmembrane region" description="Helical" evidence="9">
    <location>
        <begin position="252"/>
        <end position="275"/>
    </location>
</feature>
<evidence type="ECO:0000256" key="6">
    <source>
        <dbReference type="ARBA" id="ARBA00022989"/>
    </source>
</evidence>
<evidence type="ECO:0000313" key="14">
    <source>
        <dbReference type="Proteomes" id="UP000648663"/>
    </source>
</evidence>
<feature type="transmembrane region" description="Helical" evidence="9">
    <location>
        <begin position="388"/>
        <end position="411"/>
    </location>
</feature>
<name>A0A846LVA0_9ACTN</name>
<dbReference type="AlphaFoldDB" id="A0A846LVA0"/>
<dbReference type="InterPro" id="IPR036259">
    <property type="entry name" value="MFS_trans_sf"/>
</dbReference>
<dbReference type="CDD" id="cd17502">
    <property type="entry name" value="MFS_Azr1_MDR_like"/>
    <property type="match status" value="1"/>
</dbReference>
<evidence type="ECO:0000313" key="11">
    <source>
        <dbReference type="EMBL" id="GGL54364.1"/>
    </source>
</evidence>
<feature type="compositionally biased region" description="Basic and acidic residues" evidence="8">
    <location>
        <begin position="577"/>
        <end position="589"/>
    </location>
</feature>
<feature type="transmembrane region" description="Helical" evidence="9">
    <location>
        <begin position="37"/>
        <end position="59"/>
    </location>
</feature>
<evidence type="ECO:0000259" key="10">
    <source>
        <dbReference type="PROSITE" id="PS50850"/>
    </source>
</evidence>
<feature type="domain" description="Major facilitator superfamily (MFS) profile" evidence="10">
    <location>
        <begin position="37"/>
        <end position="535"/>
    </location>
</feature>